<name>A0A1G4EFG1_PLAVI</name>
<dbReference type="Pfam" id="PF05795">
    <property type="entry name" value="Plasmodium_Vir"/>
    <property type="match status" value="2"/>
</dbReference>
<proteinExistence type="predicted"/>
<dbReference type="VEuPathDB" id="PlasmoDB:PVX_031690"/>
<evidence type="ECO:0000313" key="3">
    <source>
        <dbReference type="Proteomes" id="UP000196402"/>
    </source>
</evidence>
<reference evidence="2 3" key="1">
    <citation type="submission" date="2016-07" db="EMBL/GenBank/DDBJ databases">
        <authorList>
            <consortium name="Pathogen Informatics"/>
        </authorList>
    </citation>
    <scope>NUCLEOTIDE SEQUENCE [LARGE SCALE GENOMIC DNA]</scope>
</reference>
<evidence type="ECO:0000256" key="1">
    <source>
        <dbReference type="SAM" id="Phobius"/>
    </source>
</evidence>
<evidence type="ECO:0008006" key="4">
    <source>
        <dbReference type="Google" id="ProtNLM"/>
    </source>
</evidence>
<keyword evidence="1" id="KW-1133">Transmembrane helix</keyword>
<dbReference type="VEuPathDB" id="PlasmoDB:PVW1_050046200"/>
<dbReference type="EMBL" id="FLYH01000040">
    <property type="protein sequence ID" value="SCA83497.1"/>
    <property type="molecule type" value="Genomic_DNA"/>
</dbReference>
<feature type="transmembrane region" description="Helical" evidence="1">
    <location>
        <begin position="243"/>
        <end position="266"/>
    </location>
</feature>
<sequence length="317" mass="36219">MGCDAKIKSDSYDFFKDIENYIKKANDAQQNKATTEITSNCEGFYMTMKSSFEDKQIGVSVCESIIKLYKNLNNLKAESTCSKDYKNECGFFNYWVNSKIAESMSNESNSIQTIYNGIESQFSTVDGYGININFICNINKDDLHKMNILYRLYKNYTDLNDILDNLIPDVKVKSLSLSTACCTDYIKASYICNHDNKKKNPIFCEKLEAFESKYKQLNQKVNKQGSDFSNYFIKLSDCSNNKIISTAVTGSIIGLIPLLGVLYKFTPMGQMLRSKMGILNNNISNNDEDMTNMSLIEQENEPLRFKQGTYNIKYQSL</sequence>
<evidence type="ECO:0000313" key="2">
    <source>
        <dbReference type="EMBL" id="SCA83497.1"/>
    </source>
</evidence>
<accession>A0A1G4EFG1</accession>
<dbReference type="InterPro" id="IPR008780">
    <property type="entry name" value="Plasmodium_Vir"/>
</dbReference>
<dbReference type="VEuPathDB" id="PlasmoDB:PVP01_0402400"/>
<dbReference type="Proteomes" id="UP000196402">
    <property type="component" value="Unassembled WGS sequence"/>
</dbReference>
<keyword evidence="1" id="KW-0472">Membrane</keyword>
<gene>
    <name evidence="2" type="ORF">PVT01_000026700</name>
</gene>
<dbReference type="AlphaFoldDB" id="A0A1G4EFG1"/>
<dbReference type="VEuPathDB" id="PlasmoDB:PVPAM_000021800"/>
<keyword evidence="1" id="KW-0812">Transmembrane</keyword>
<organism evidence="2 3">
    <name type="scientific">Plasmodium vivax</name>
    <name type="common">malaria parasite P. vivax</name>
    <dbReference type="NCBI Taxonomy" id="5855"/>
    <lineage>
        <taxon>Eukaryota</taxon>
        <taxon>Sar</taxon>
        <taxon>Alveolata</taxon>
        <taxon>Apicomplexa</taxon>
        <taxon>Aconoidasida</taxon>
        <taxon>Haemosporida</taxon>
        <taxon>Plasmodiidae</taxon>
        <taxon>Plasmodium</taxon>
        <taxon>Plasmodium (Plasmodium)</taxon>
    </lineage>
</organism>
<protein>
    <recommendedName>
        <fullName evidence="4">VIR protein</fullName>
    </recommendedName>
</protein>